<feature type="domain" description="RNA polymerase sigma-70" evidence="9">
    <location>
        <begin position="465"/>
        <end position="478"/>
    </location>
</feature>
<keyword evidence="5 6" id="KW-0804">Transcription</keyword>
<dbReference type="OrthoDB" id="9809557at2"/>
<evidence type="ECO:0000256" key="3">
    <source>
        <dbReference type="ARBA" id="ARBA00023082"/>
    </source>
</evidence>
<evidence type="ECO:0000259" key="10">
    <source>
        <dbReference type="PROSITE" id="PS00716"/>
    </source>
</evidence>
<dbReference type="InterPro" id="IPR013324">
    <property type="entry name" value="RNA_pol_sigma_r3/r4-like"/>
</dbReference>
<feature type="domain" description="RNA polymerase sigma-70" evidence="10">
    <location>
        <begin position="634"/>
        <end position="660"/>
    </location>
</feature>
<dbReference type="NCBIfam" id="NF004208">
    <property type="entry name" value="PRK05658.1"/>
    <property type="match status" value="1"/>
</dbReference>
<dbReference type="Pfam" id="PF00140">
    <property type="entry name" value="Sigma70_r1_2"/>
    <property type="match status" value="1"/>
</dbReference>
<feature type="compositionally biased region" description="Basic and acidic residues" evidence="8">
    <location>
        <begin position="116"/>
        <end position="127"/>
    </location>
</feature>
<evidence type="ECO:0000313" key="12">
    <source>
        <dbReference type="Proteomes" id="UP000253324"/>
    </source>
</evidence>
<comment type="subcellular location">
    <subcellularLocation>
        <location evidence="6">Cytoplasm</location>
    </subcellularLocation>
</comment>
<dbReference type="Proteomes" id="UP000253324">
    <property type="component" value="Unassembled WGS sequence"/>
</dbReference>
<dbReference type="Gene3D" id="1.10.601.10">
    <property type="entry name" value="RNA Polymerase Primary Sigma Factor"/>
    <property type="match status" value="1"/>
</dbReference>
<name>A0A368YVH0_9HYPH</name>
<feature type="compositionally biased region" description="Basic and acidic residues" evidence="8">
    <location>
        <begin position="213"/>
        <end position="230"/>
    </location>
</feature>
<feature type="coiled-coil region" evidence="7">
    <location>
        <begin position="392"/>
        <end position="447"/>
    </location>
</feature>
<dbReference type="GO" id="GO:0005737">
    <property type="term" value="C:cytoplasm"/>
    <property type="evidence" value="ECO:0007669"/>
    <property type="project" value="UniProtKB-SubCell"/>
</dbReference>
<evidence type="ECO:0000256" key="4">
    <source>
        <dbReference type="ARBA" id="ARBA00023125"/>
    </source>
</evidence>
<feature type="compositionally biased region" description="Acidic residues" evidence="8">
    <location>
        <begin position="241"/>
        <end position="250"/>
    </location>
</feature>
<dbReference type="InterPro" id="IPR028630">
    <property type="entry name" value="Sigma70_RpoD"/>
</dbReference>
<evidence type="ECO:0000259" key="9">
    <source>
        <dbReference type="PROSITE" id="PS00715"/>
    </source>
</evidence>
<keyword evidence="12" id="KW-1185">Reference proteome</keyword>
<feature type="compositionally biased region" description="Basic and acidic residues" evidence="8">
    <location>
        <begin position="1"/>
        <end position="18"/>
    </location>
</feature>
<feature type="short sequence motif" description="Interaction with polymerase core subunit RpoC" evidence="6">
    <location>
        <begin position="465"/>
        <end position="468"/>
    </location>
</feature>
<dbReference type="InterPro" id="IPR000943">
    <property type="entry name" value="RNA_pol_sigma70"/>
</dbReference>
<dbReference type="Pfam" id="PF04546">
    <property type="entry name" value="Sigma70_ner"/>
    <property type="match status" value="1"/>
</dbReference>
<dbReference type="GO" id="GO:0016987">
    <property type="term" value="F:sigma factor activity"/>
    <property type="evidence" value="ECO:0007669"/>
    <property type="project" value="UniProtKB-UniRule"/>
</dbReference>
<dbReference type="FunFam" id="1.10.10.10:FF:000002">
    <property type="entry name" value="RNA polymerase sigma factor SigA"/>
    <property type="match status" value="1"/>
</dbReference>
<feature type="region of interest" description="Disordered" evidence="8">
    <location>
        <begin position="213"/>
        <end position="250"/>
    </location>
</feature>
<dbReference type="InterPro" id="IPR042189">
    <property type="entry name" value="RNA_pol_sigma_70_r1_1_sf"/>
</dbReference>
<sequence>MATKAKENEEVEVEREGAPDGPLLDLSDDAVKKMIKLAKKRGYVTMDELNAVLPSEEVTSEQIEDTMAMLSDMGINVVEDDEQDADAEETDNSADEESDARELAESTGTAVAPTTTKKEPTDRTDDPVRMYLREMGTVELLSREGEIAIAKRIEAGRETMISGLCESPLTFQAIIIWREDLNESKILLREIIDLETTYAGPEAKQAPVIERVEEEKPAAANDRMRSRRDDDDITNVGGDTPVEEDDDEDDEANLSLAAMEAELRPQVMETLDVIADTYKKLRKLQDQQVENRLAASGSLSPSQERRYKELKDQLIKAVKSLSLNQNRIEALVAQLYDINKRLVQNEGRLLRLAESYGVRREDFLKEYQGNELDPNWLKAVSNLTTRGWKEYTKNEKETIKNLRTEIQNMAQETAISISEFRRIVNQVQKGEREAALAKKEMVEANLRLVISIAKKYTNRGLQFLDLIQEGNIGLMKAVDKFEYRRGYKFSTYATWWIRQAITRSIADQARTIRIPVHMIETINKIVRTSRQMLHEIGREPTPEELAEKLAMPLEKVRKVLKIAKEPISLETPVGDEEDSHLGDFIEDKNALLPIDAAIQANLRDTTTRVLASLTPREERVLRMRFGIGMNTDHTLEEVGQQFSVTRERIRQIEAKALRKLKHPSRSRKLRSFLDS</sequence>
<feature type="region of interest" description="Disordered" evidence="8">
    <location>
        <begin position="1"/>
        <end position="26"/>
    </location>
</feature>
<organism evidence="11 12">
    <name type="scientific">Phyllobacterium bourgognense</name>
    <dbReference type="NCBI Taxonomy" id="314236"/>
    <lineage>
        <taxon>Bacteria</taxon>
        <taxon>Pseudomonadati</taxon>
        <taxon>Pseudomonadota</taxon>
        <taxon>Alphaproteobacteria</taxon>
        <taxon>Hyphomicrobiales</taxon>
        <taxon>Phyllobacteriaceae</taxon>
        <taxon>Phyllobacterium</taxon>
    </lineage>
</organism>
<dbReference type="Pfam" id="PF04545">
    <property type="entry name" value="Sigma70_r4"/>
    <property type="match status" value="1"/>
</dbReference>
<dbReference type="InterPro" id="IPR050239">
    <property type="entry name" value="Sigma-70_RNA_pol_init_factors"/>
</dbReference>
<accession>A0A368YVH0</accession>
<dbReference type="InterPro" id="IPR007127">
    <property type="entry name" value="RNA_pol_sigma_70_r1_1"/>
</dbReference>
<feature type="region of interest" description="Sigma-70 factor domain-2" evidence="6">
    <location>
        <begin position="441"/>
        <end position="511"/>
    </location>
</feature>
<proteinExistence type="inferred from homology"/>
<dbReference type="PANTHER" id="PTHR30603:SF60">
    <property type="entry name" value="RNA POLYMERASE SIGMA FACTOR RPOD"/>
    <property type="match status" value="1"/>
</dbReference>
<keyword evidence="3 6" id="KW-0731">Sigma factor</keyword>
<dbReference type="PRINTS" id="PR00046">
    <property type="entry name" value="SIGMA70FCT"/>
</dbReference>
<dbReference type="InterPro" id="IPR012760">
    <property type="entry name" value="RNA_pol_sigma_RpoD_C"/>
</dbReference>
<evidence type="ECO:0000313" key="11">
    <source>
        <dbReference type="EMBL" id="RCW83266.1"/>
    </source>
</evidence>
<dbReference type="Gene3D" id="1.10.220.120">
    <property type="entry name" value="Sigma-70 factor, region 1.1"/>
    <property type="match status" value="1"/>
</dbReference>
<dbReference type="Pfam" id="PF04539">
    <property type="entry name" value="Sigma70_r3"/>
    <property type="match status" value="1"/>
</dbReference>
<dbReference type="Pfam" id="PF03979">
    <property type="entry name" value="Sigma70_r1_1"/>
    <property type="match status" value="1"/>
</dbReference>
<dbReference type="InterPro" id="IPR009042">
    <property type="entry name" value="RNA_pol_sigma70_r1_2"/>
</dbReference>
<dbReference type="RefSeq" id="WP_114430437.1">
    <property type="nucleotide sequence ID" value="NZ_QPJM01000006.1"/>
</dbReference>
<dbReference type="FunFam" id="1.10.10.10:FF:000004">
    <property type="entry name" value="RNA polymerase sigma factor SigA"/>
    <property type="match status" value="1"/>
</dbReference>
<protein>
    <recommendedName>
        <fullName evidence="6">RNA polymerase sigma factor RpoD</fullName>
    </recommendedName>
    <alternativeName>
        <fullName evidence="6">Sigma-70</fullName>
    </alternativeName>
</protein>
<dbReference type="FunFam" id="1.10.601.10:FF:000001">
    <property type="entry name" value="RNA polymerase sigma factor SigA"/>
    <property type="match status" value="1"/>
</dbReference>
<dbReference type="InterPro" id="IPR014284">
    <property type="entry name" value="RNA_pol_sigma-70_dom"/>
</dbReference>
<dbReference type="InterPro" id="IPR013325">
    <property type="entry name" value="RNA_pol_sigma_r2"/>
</dbReference>
<dbReference type="PANTHER" id="PTHR30603">
    <property type="entry name" value="RNA POLYMERASE SIGMA FACTOR RPO"/>
    <property type="match status" value="1"/>
</dbReference>
<dbReference type="InterPro" id="IPR007631">
    <property type="entry name" value="RNA_pol_sigma_70_non-ess"/>
</dbReference>
<keyword evidence="4 6" id="KW-0238">DNA-binding</keyword>
<dbReference type="GO" id="GO:0003677">
    <property type="term" value="F:DNA binding"/>
    <property type="evidence" value="ECO:0007669"/>
    <property type="project" value="UniProtKB-UniRule"/>
</dbReference>
<gene>
    <name evidence="6" type="primary">rpoD</name>
    <name evidence="11" type="ORF">C7476_106301</name>
</gene>
<dbReference type="PROSITE" id="PS00716">
    <property type="entry name" value="SIGMA70_2"/>
    <property type="match status" value="1"/>
</dbReference>
<feature type="compositionally biased region" description="Acidic residues" evidence="8">
    <location>
        <begin position="81"/>
        <end position="99"/>
    </location>
</feature>
<dbReference type="NCBIfam" id="TIGR02393">
    <property type="entry name" value="RpoD_Cterm"/>
    <property type="match status" value="1"/>
</dbReference>
<feature type="region of interest" description="Sigma-70 factor domain-3" evidence="6">
    <location>
        <begin position="520"/>
        <end position="596"/>
    </location>
</feature>
<dbReference type="GO" id="GO:0006352">
    <property type="term" value="P:DNA-templated transcription initiation"/>
    <property type="evidence" value="ECO:0007669"/>
    <property type="project" value="UniProtKB-UniRule"/>
</dbReference>
<dbReference type="InterPro" id="IPR036388">
    <property type="entry name" value="WH-like_DNA-bd_sf"/>
</dbReference>
<dbReference type="SUPFAM" id="SSF88946">
    <property type="entry name" value="Sigma2 domain of RNA polymerase sigma factors"/>
    <property type="match status" value="1"/>
</dbReference>
<comment type="subunit">
    <text evidence="6">Interacts transiently with the RNA polymerase catalytic core.</text>
</comment>
<evidence type="ECO:0000256" key="6">
    <source>
        <dbReference type="HAMAP-Rule" id="MF_00963"/>
    </source>
</evidence>
<comment type="similarity">
    <text evidence="6">Belongs to the sigma-70 factor family. RpoD/SigA subfamily.</text>
</comment>
<comment type="function">
    <text evidence="6">Sigma factors are initiation factors that promote the attachment of RNA polymerase to specific initiation sites and are then released. This sigma factor is the primary sigma factor during exponential growth.</text>
</comment>
<evidence type="ECO:0000256" key="7">
    <source>
        <dbReference type="SAM" id="Coils"/>
    </source>
</evidence>
<dbReference type="EMBL" id="QPJM01000006">
    <property type="protein sequence ID" value="RCW83266.1"/>
    <property type="molecule type" value="Genomic_DNA"/>
</dbReference>
<evidence type="ECO:0000256" key="5">
    <source>
        <dbReference type="ARBA" id="ARBA00023163"/>
    </source>
</evidence>
<reference evidence="11 12" key="1">
    <citation type="submission" date="2018-07" db="EMBL/GenBank/DDBJ databases">
        <title>Genomic Encyclopedia of Type Strains, Phase III (KMG-III): the genomes of soil and plant-associated and newly described type strains.</title>
        <authorList>
            <person name="Whitman W."/>
        </authorList>
    </citation>
    <scope>NUCLEOTIDE SEQUENCE [LARGE SCALE GENOMIC DNA]</scope>
    <source>
        <strain evidence="11 12">31-25a</strain>
    </source>
</reference>
<dbReference type="AlphaFoldDB" id="A0A368YVH0"/>
<evidence type="ECO:0000256" key="2">
    <source>
        <dbReference type="ARBA" id="ARBA00023015"/>
    </source>
</evidence>
<dbReference type="InterPro" id="IPR007624">
    <property type="entry name" value="RNA_pol_sigma70_r3"/>
</dbReference>
<dbReference type="Gene3D" id="1.10.10.10">
    <property type="entry name" value="Winged helix-like DNA-binding domain superfamily/Winged helix DNA-binding domain"/>
    <property type="match status" value="2"/>
</dbReference>
<dbReference type="PROSITE" id="PS00715">
    <property type="entry name" value="SIGMA70_1"/>
    <property type="match status" value="1"/>
</dbReference>
<keyword evidence="1 6" id="KW-0963">Cytoplasm</keyword>
<dbReference type="InterPro" id="IPR007627">
    <property type="entry name" value="RNA_pol_sigma70_r2"/>
</dbReference>
<feature type="DNA-binding region" description="H-T-H motif" evidence="6">
    <location>
        <begin position="635"/>
        <end position="654"/>
    </location>
</feature>
<evidence type="ECO:0000256" key="8">
    <source>
        <dbReference type="SAM" id="MobiDB-lite"/>
    </source>
</evidence>
<comment type="caution">
    <text evidence="11">The sequence shown here is derived from an EMBL/GenBank/DDBJ whole genome shotgun (WGS) entry which is preliminary data.</text>
</comment>
<dbReference type="SUPFAM" id="SSF88659">
    <property type="entry name" value="Sigma3 and sigma4 domains of RNA polymerase sigma factors"/>
    <property type="match status" value="2"/>
</dbReference>
<dbReference type="HAMAP" id="MF_00963">
    <property type="entry name" value="Sigma70_RpoD_SigA"/>
    <property type="match status" value="1"/>
</dbReference>
<dbReference type="NCBIfam" id="TIGR02937">
    <property type="entry name" value="sigma70-ECF"/>
    <property type="match status" value="1"/>
</dbReference>
<dbReference type="InterPro" id="IPR007630">
    <property type="entry name" value="RNA_pol_sigma70_r4"/>
</dbReference>
<keyword evidence="2 6" id="KW-0805">Transcription regulation</keyword>
<dbReference type="Pfam" id="PF04542">
    <property type="entry name" value="Sigma70_r2"/>
    <property type="match status" value="1"/>
</dbReference>
<feature type="region of interest" description="Disordered" evidence="8">
    <location>
        <begin position="81"/>
        <end position="127"/>
    </location>
</feature>
<dbReference type="CDD" id="cd06171">
    <property type="entry name" value="Sigma70_r4"/>
    <property type="match status" value="1"/>
</dbReference>
<feature type="region of interest" description="Sigma-70 factor domain-4" evidence="6">
    <location>
        <begin position="609"/>
        <end position="662"/>
    </location>
</feature>
<keyword evidence="7" id="KW-0175">Coiled coil</keyword>
<feature type="compositionally biased region" description="Polar residues" evidence="8">
    <location>
        <begin position="106"/>
        <end position="115"/>
    </location>
</feature>
<evidence type="ECO:0000256" key="1">
    <source>
        <dbReference type="ARBA" id="ARBA00022490"/>
    </source>
</evidence>